<dbReference type="AlphaFoldDB" id="A0A3G8MAK4"/>
<evidence type="ECO:0000256" key="2">
    <source>
        <dbReference type="ARBA" id="ARBA00023315"/>
    </source>
</evidence>
<reference evidence="4 5" key="1">
    <citation type="submission" date="2018-11" db="EMBL/GenBank/DDBJ databases">
        <title>Genome squencing of methanotrophic bacteria isolated from alkaline groundwater in Korea.</title>
        <authorList>
            <person name="Nguyen L.N."/>
        </authorList>
    </citation>
    <scope>NUCLEOTIDE SEQUENCE [LARGE SCALE GENOMIC DNA]</scope>
    <source>
        <strain evidence="4 5">GW6</strain>
    </source>
</reference>
<dbReference type="InterPro" id="IPR016181">
    <property type="entry name" value="Acyl_CoA_acyltransferase"/>
</dbReference>
<dbReference type="InterPro" id="IPR000182">
    <property type="entry name" value="GNAT_dom"/>
</dbReference>
<dbReference type="Gene3D" id="3.40.630.30">
    <property type="match status" value="1"/>
</dbReference>
<dbReference type="PANTHER" id="PTHR43877">
    <property type="entry name" value="AMINOALKYLPHOSPHONATE N-ACETYLTRANSFERASE-RELATED-RELATED"/>
    <property type="match status" value="1"/>
</dbReference>
<dbReference type="InterPro" id="IPR050832">
    <property type="entry name" value="Bact_Acetyltransf"/>
</dbReference>
<sequence length="170" mass="18970">MRTRAICRRLNGSDAGCFQALRLESFTLEPRAFRFAPEDEAHIAPDAVAARLQRDFVIGAFIADDSQLIGVGGLAWSDGVKTRHKALLYGMYVKAAERGTGAADAIMKRLIDEARGKVEIVTLTVVSTNFRALRFYERWGFRAYGVEERSAKNGDGDYLDETLMALRFNE</sequence>
<dbReference type="SUPFAM" id="SSF55729">
    <property type="entry name" value="Acyl-CoA N-acyltransferases (Nat)"/>
    <property type="match status" value="1"/>
</dbReference>
<dbReference type="EMBL" id="CP034086">
    <property type="protein sequence ID" value="AZG77858.1"/>
    <property type="molecule type" value="Genomic_DNA"/>
</dbReference>
<dbReference type="KEGG" id="mros:EHO51_14585"/>
<evidence type="ECO:0000259" key="3">
    <source>
        <dbReference type="PROSITE" id="PS51186"/>
    </source>
</evidence>
<proteinExistence type="predicted"/>
<accession>A0A3G8MAK4</accession>
<organism evidence="4 5">
    <name type="scientific">Methylocystis rosea</name>
    <dbReference type="NCBI Taxonomy" id="173366"/>
    <lineage>
        <taxon>Bacteria</taxon>
        <taxon>Pseudomonadati</taxon>
        <taxon>Pseudomonadota</taxon>
        <taxon>Alphaproteobacteria</taxon>
        <taxon>Hyphomicrobiales</taxon>
        <taxon>Methylocystaceae</taxon>
        <taxon>Methylocystis</taxon>
    </lineage>
</organism>
<dbReference type="Proteomes" id="UP000273982">
    <property type="component" value="Chromosome"/>
</dbReference>
<name>A0A3G8MAK4_9HYPH</name>
<dbReference type="PANTHER" id="PTHR43877:SF2">
    <property type="entry name" value="AMINOALKYLPHOSPHONATE N-ACETYLTRANSFERASE-RELATED"/>
    <property type="match status" value="1"/>
</dbReference>
<gene>
    <name evidence="4" type="ORF">EHO51_14585</name>
</gene>
<keyword evidence="2" id="KW-0012">Acyltransferase</keyword>
<protein>
    <submittedName>
        <fullName evidence="4">GNAT family N-acetyltransferase</fullName>
    </submittedName>
</protein>
<dbReference type="Pfam" id="PF00583">
    <property type="entry name" value="Acetyltransf_1"/>
    <property type="match status" value="1"/>
</dbReference>
<dbReference type="GO" id="GO:0016747">
    <property type="term" value="F:acyltransferase activity, transferring groups other than amino-acyl groups"/>
    <property type="evidence" value="ECO:0007669"/>
    <property type="project" value="InterPro"/>
</dbReference>
<evidence type="ECO:0000256" key="1">
    <source>
        <dbReference type="ARBA" id="ARBA00022679"/>
    </source>
</evidence>
<feature type="domain" description="N-acetyltransferase" evidence="3">
    <location>
        <begin position="5"/>
        <end position="169"/>
    </location>
</feature>
<keyword evidence="1 4" id="KW-0808">Transferase</keyword>
<evidence type="ECO:0000313" key="4">
    <source>
        <dbReference type="EMBL" id="AZG77858.1"/>
    </source>
</evidence>
<evidence type="ECO:0000313" key="5">
    <source>
        <dbReference type="Proteomes" id="UP000273982"/>
    </source>
</evidence>
<dbReference type="CDD" id="cd04301">
    <property type="entry name" value="NAT_SF"/>
    <property type="match status" value="1"/>
</dbReference>
<dbReference type="PROSITE" id="PS51186">
    <property type="entry name" value="GNAT"/>
    <property type="match status" value="1"/>
</dbReference>